<dbReference type="EMBL" id="MGJD01000029">
    <property type="protein sequence ID" value="OGN00080.1"/>
    <property type="molecule type" value="Genomic_DNA"/>
</dbReference>
<keyword evidence="3" id="KW-0479">Metal-binding</keyword>
<keyword evidence="4" id="KW-0408">Iron</keyword>
<reference evidence="7 8" key="1">
    <citation type="journal article" date="2016" name="Nat. Commun.">
        <title>Thousands of microbial genomes shed light on interconnected biogeochemical processes in an aquifer system.</title>
        <authorList>
            <person name="Anantharaman K."/>
            <person name="Brown C.T."/>
            <person name="Hug L.A."/>
            <person name="Sharon I."/>
            <person name="Castelle C.J."/>
            <person name="Probst A.J."/>
            <person name="Thomas B.C."/>
            <person name="Singh A."/>
            <person name="Wilkins M.J."/>
            <person name="Karaoz U."/>
            <person name="Brodie E.L."/>
            <person name="Williams K.H."/>
            <person name="Hubbard S.S."/>
            <person name="Banfield J.F."/>
        </authorList>
    </citation>
    <scope>NUCLEOTIDE SEQUENCE [LARGE SCALE GENOMIC DNA]</scope>
</reference>
<dbReference type="InterPro" id="IPR051198">
    <property type="entry name" value="BchE-like"/>
</dbReference>
<evidence type="ECO:0000313" key="8">
    <source>
        <dbReference type="Proteomes" id="UP000177117"/>
    </source>
</evidence>
<feature type="domain" description="Radical SAM core" evidence="6">
    <location>
        <begin position="237"/>
        <end position="464"/>
    </location>
</feature>
<dbReference type="PROSITE" id="PS51918">
    <property type="entry name" value="RADICAL_SAM"/>
    <property type="match status" value="1"/>
</dbReference>
<dbReference type="InterPro" id="IPR058240">
    <property type="entry name" value="rSAM_sf"/>
</dbReference>
<organism evidence="7 8">
    <name type="scientific">Candidatus Yanofskybacteria bacterium RIFCSPHIGHO2_01_FULL_41_53</name>
    <dbReference type="NCBI Taxonomy" id="1802663"/>
    <lineage>
        <taxon>Bacteria</taxon>
        <taxon>Candidatus Yanofskyibacteriota</taxon>
    </lineage>
</organism>
<evidence type="ECO:0000256" key="2">
    <source>
        <dbReference type="ARBA" id="ARBA00022691"/>
    </source>
</evidence>
<proteinExistence type="predicted"/>
<dbReference type="SFLD" id="SFLDS00029">
    <property type="entry name" value="Radical_SAM"/>
    <property type="match status" value="1"/>
</dbReference>
<evidence type="ECO:0000256" key="1">
    <source>
        <dbReference type="ARBA" id="ARBA00001966"/>
    </source>
</evidence>
<evidence type="ECO:0000259" key="6">
    <source>
        <dbReference type="PROSITE" id="PS51918"/>
    </source>
</evidence>
<dbReference type="GO" id="GO:0046872">
    <property type="term" value="F:metal ion binding"/>
    <property type="evidence" value="ECO:0007669"/>
    <property type="project" value="UniProtKB-KW"/>
</dbReference>
<dbReference type="Pfam" id="PF04055">
    <property type="entry name" value="Radical_SAM"/>
    <property type="match status" value="1"/>
</dbReference>
<dbReference type="Gene3D" id="3.80.30.20">
    <property type="entry name" value="tm_1862 like domain"/>
    <property type="match status" value="1"/>
</dbReference>
<dbReference type="CDD" id="cd01335">
    <property type="entry name" value="Radical_SAM"/>
    <property type="match status" value="1"/>
</dbReference>
<dbReference type="InterPro" id="IPR006638">
    <property type="entry name" value="Elp3/MiaA/NifB-like_rSAM"/>
</dbReference>
<evidence type="ECO:0000313" key="7">
    <source>
        <dbReference type="EMBL" id="OGN00080.1"/>
    </source>
</evidence>
<keyword evidence="5" id="KW-0411">Iron-sulfur</keyword>
<keyword evidence="2" id="KW-0949">S-adenosyl-L-methionine</keyword>
<accession>A0A1F8EIB3</accession>
<dbReference type="AlphaFoldDB" id="A0A1F8EIB3"/>
<evidence type="ECO:0000256" key="3">
    <source>
        <dbReference type="ARBA" id="ARBA00022723"/>
    </source>
</evidence>
<dbReference type="SUPFAM" id="SSF102114">
    <property type="entry name" value="Radical SAM enzymes"/>
    <property type="match status" value="1"/>
</dbReference>
<dbReference type="GO" id="GO:0003824">
    <property type="term" value="F:catalytic activity"/>
    <property type="evidence" value="ECO:0007669"/>
    <property type="project" value="InterPro"/>
</dbReference>
<dbReference type="GO" id="GO:0005829">
    <property type="term" value="C:cytosol"/>
    <property type="evidence" value="ECO:0007669"/>
    <property type="project" value="TreeGrafter"/>
</dbReference>
<dbReference type="SFLD" id="SFLDG01082">
    <property type="entry name" value="B12-binding_domain_containing"/>
    <property type="match status" value="1"/>
</dbReference>
<name>A0A1F8EIB3_9BACT</name>
<dbReference type="PANTHER" id="PTHR43409:SF16">
    <property type="entry name" value="SLR0320 PROTEIN"/>
    <property type="match status" value="1"/>
</dbReference>
<protein>
    <recommendedName>
        <fullName evidence="6">Radical SAM core domain-containing protein</fullName>
    </recommendedName>
</protein>
<dbReference type="Proteomes" id="UP000177117">
    <property type="component" value="Unassembled WGS sequence"/>
</dbReference>
<evidence type="ECO:0000256" key="5">
    <source>
        <dbReference type="ARBA" id="ARBA00023014"/>
    </source>
</evidence>
<sequence length="717" mass="83476">MIPLKIAGESPPYPTATKPPSKIIKVGQIQLNTSFSNQYYFPLAAGMNQAYAKKHLRYSDHYEFNDTIFRFPKSRREIDETAEKLSENHLLLVGNYTWGEQHSLALARRYKQYNPNGIVVFGGPQVPDSKKQFRRNRTIELTEEEQKRKRVSFTPSYHHLNPFIDICVHGEGERSLRYALEQMAIDGLQDKTAIPSISYMDADGNFRYNAKLERMNDRELAETASPFTTGIFDTLIPLYPELVFIAMYETDRGCPFTCTYCDWGGATEDKISRMPMEMIYQDIMWMGERRIPYVFLCNANFGILERDIQIAEFFAEAKAKYGFPEAISTQNSKNPKKHTIEALKILQRAGINKATVMSQQSLNPPTLKAVRRDNMHLDEYYKIQKDLAAEGIYTMTDLIPGMPEETYDTLFDGIVTLITNGQHNRIQFNILSRLINTEMANEEYQDYYGFQTVKTPIINAHGSRGDTDTGIEELQEFVVATNTMPPEDWVKTYVLCWTINLVYFSKLLQIPIIVLNRVYGLDYRKIFELFLAGQFSQYGDFPVLSEINKFLTEVGSGIQKGERGEFTYSKEYLNIYWMSDEYVLIKMCKEGKIEQFYEEAHRLISHLIEPHQDKGPLDEAIELNKSLLKLPFQTSDLDLTLTYSIWEMYKAVLRGRDEDLKQGHYRYTIDRTTKDERGSNWWESWEDWYRQMVWYCNRRGAYLYGNVNPHQEIAGHH</sequence>
<dbReference type="SMART" id="SM00729">
    <property type="entry name" value="Elp3"/>
    <property type="match status" value="1"/>
</dbReference>
<dbReference type="InterPro" id="IPR023404">
    <property type="entry name" value="rSAM_horseshoe"/>
</dbReference>
<dbReference type="PANTHER" id="PTHR43409">
    <property type="entry name" value="ANAEROBIC MAGNESIUM-PROTOPORPHYRIN IX MONOMETHYL ESTER CYCLASE-RELATED"/>
    <property type="match status" value="1"/>
</dbReference>
<dbReference type="InterPro" id="IPR007197">
    <property type="entry name" value="rSAM"/>
</dbReference>
<comment type="cofactor">
    <cofactor evidence="1">
        <name>[4Fe-4S] cluster</name>
        <dbReference type="ChEBI" id="CHEBI:49883"/>
    </cofactor>
</comment>
<gene>
    <name evidence="7" type="ORF">A2650_03800</name>
</gene>
<dbReference type="GO" id="GO:0051536">
    <property type="term" value="F:iron-sulfur cluster binding"/>
    <property type="evidence" value="ECO:0007669"/>
    <property type="project" value="UniProtKB-KW"/>
</dbReference>
<evidence type="ECO:0000256" key="4">
    <source>
        <dbReference type="ARBA" id="ARBA00023004"/>
    </source>
</evidence>
<comment type="caution">
    <text evidence="7">The sequence shown here is derived from an EMBL/GenBank/DDBJ whole genome shotgun (WGS) entry which is preliminary data.</text>
</comment>